<sequence>MKRLFCIAVLGISSVASGTDYYVATNGIDTLPGGTLGSPFATIQFGVDQLTAGDALQVRGGRYHEAVSISSLGGSGGGSIDWSGGTGWNGSWALGADTSSAQSGGNTAAQMLRDGSITRTLATGVAGGTLSFKWDVDALNNSSEVAYAEVYDGSWHSVWSVNDAANGGGSGDTPNGYPDHLSAENVSLAAYGTVTQIRFRLSASGLGDYFFIDDVQLGAASHDFEGAAGAGITIQSYQDEVVMIDGTVPVSSGWTAVSNGIYKATFFADIWQLFVDDEMQTSARWPDAEAWTDAAWDKDANWIQQDSSSSDGIFIDESGGQELAGSGKDFSGAIAIMNTGSWLSFARTVASHGAGNNSFSYTPIGSQYHHKIINGAAFFEASYACLSTNKEWYYNPASDELFLISNDGLSPAGRNIRGKTITYGLEISNSQDITIQGIDFFACTFKVSNSDSITLEDSNVRFPSYSKRMLGDTAKADATYMDGNSNTLLNCTFQYADGAGIEFVGDGGLIENCLFYQIDYSCVGSLHDVMVNIRNASNLTFRHNTLDTGGNSVGIKGGDSSIFELNRVTNQGMLQHDGSAIQTDADYTDGTVMKNNWVHDHIKFALRFDSPWENPAVYGINGVMKYNVLWNTQPMVPKGDYHHIYGNTGFDNDVVDISIFSDITHGGINSNTVTRNNAVNLISGSRSAAAPYPGISDHNWSGGEVKNELVDPGQLDFRPAPGSALIDAGTNMPAQVADFVGVAPDVGAYEFGHTNYWIPGFISAEASMPIPNRGSVDQPEGRELIFQPGYEAVSVNVYFGSDSNSLPMLGSFPALHNVIDPRDHGVTPLGGTEYFWRIDTVLTDSSEVAGEVWSYTTASFTPSIPGVVFFDDFEAYAVGVSPPSSNWATQVALGGGTIQVFDMAGDNVVRLDNASSADDRTVLGTVDIFVEQGLITISFDSYLDGATPINGPLSLSAGVATCSSGKNQVRKVGVDSHSTTHSWQHFDWIVNQSGSAVDYWVDGASYSVAAGSADLWCDGTRVVDNGTSVPTDTEQTDTTPMDSFGWTVNKTDAADWRIDDVVVRNHAYAWAPPASPFDDWMVLYSVSGATNDPDGDGIDNLREFGLGGDPTNASLTGHATNFQNFDGGSEYVYPRRKDSGLDYWLETSTNLVSNVWTNSGYTELPMVGIIDTYFESITNQIPTALEKTFIRLRIEE</sequence>
<dbReference type="InterPro" id="IPR012334">
    <property type="entry name" value="Pectin_lyas_fold"/>
</dbReference>
<keyword evidence="3" id="KW-1185">Reference proteome</keyword>
<feature type="chain" id="PRO_5025645679" description="Right handed beta helix domain-containing protein" evidence="1">
    <location>
        <begin position="19"/>
        <end position="1196"/>
    </location>
</feature>
<keyword evidence="1" id="KW-0732">Signal</keyword>
<dbReference type="AlphaFoldDB" id="A0A6C2UHM2"/>
<evidence type="ECO:0008006" key="4">
    <source>
        <dbReference type="Google" id="ProtNLM"/>
    </source>
</evidence>
<dbReference type="SMART" id="SM00710">
    <property type="entry name" value="PbH1"/>
    <property type="match status" value="3"/>
</dbReference>
<name>A0A6C2UHM2_9BACT</name>
<evidence type="ECO:0000256" key="1">
    <source>
        <dbReference type="SAM" id="SignalP"/>
    </source>
</evidence>
<dbReference type="Proteomes" id="UP000346198">
    <property type="component" value="Unassembled WGS sequence"/>
</dbReference>
<protein>
    <recommendedName>
        <fullName evidence="4">Right handed beta helix domain-containing protein</fullName>
    </recommendedName>
</protein>
<evidence type="ECO:0000313" key="2">
    <source>
        <dbReference type="EMBL" id="VGO19628.1"/>
    </source>
</evidence>
<feature type="signal peptide" evidence="1">
    <location>
        <begin position="1"/>
        <end position="18"/>
    </location>
</feature>
<dbReference type="RefSeq" id="WP_136061011.1">
    <property type="nucleotide sequence ID" value="NZ_CAAHFH010000001.1"/>
</dbReference>
<gene>
    <name evidence="2" type="ORF">SCARR_01687</name>
</gene>
<reference evidence="2 3" key="1">
    <citation type="submission" date="2019-04" db="EMBL/GenBank/DDBJ databases">
        <authorList>
            <person name="Van Vliet M D."/>
        </authorList>
    </citation>
    <scope>NUCLEOTIDE SEQUENCE [LARGE SCALE GENOMIC DNA]</scope>
    <source>
        <strain evidence="2 3">F21</strain>
    </source>
</reference>
<organism evidence="2 3">
    <name type="scientific">Pontiella sulfatireligans</name>
    <dbReference type="NCBI Taxonomy" id="2750658"/>
    <lineage>
        <taxon>Bacteria</taxon>
        <taxon>Pseudomonadati</taxon>
        <taxon>Kiritimatiellota</taxon>
        <taxon>Kiritimatiellia</taxon>
        <taxon>Kiritimatiellales</taxon>
        <taxon>Pontiellaceae</taxon>
        <taxon>Pontiella</taxon>
    </lineage>
</organism>
<dbReference type="Gene3D" id="2.160.20.10">
    <property type="entry name" value="Single-stranded right-handed beta-helix, Pectin lyase-like"/>
    <property type="match status" value="2"/>
</dbReference>
<dbReference type="EMBL" id="CAAHFH010000001">
    <property type="protein sequence ID" value="VGO19628.1"/>
    <property type="molecule type" value="Genomic_DNA"/>
</dbReference>
<accession>A0A6C2UHM2</accession>
<dbReference type="InterPro" id="IPR006626">
    <property type="entry name" value="PbH1"/>
</dbReference>
<evidence type="ECO:0000313" key="3">
    <source>
        <dbReference type="Proteomes" id="UP000346198"/>
    </source>
</evidence>
<dbReference type="SUPFAM" id="SSF51126">
    <property type="entry name" value="Pectin lyase-like"/>
    <property type="match status" value="1"/>
</dbReference>
<dbReference type="InterPro" id="IPR011050">
    <property type="entry name" value="Pectin_lyase_fold/virulence"/>
</dbReference>
<proteinExistence type="predicted"/>